<dbReference type="InterPro" id="IPR050343">
    <property type="entry name" value="RsuA_PseudoU_synthase"/>
</dbReference>
<dbReference type="InterPro" id="IPR000748">
    <property type="entry name" value="PsdUridine_synth_RsuA/RluB/E/F"/>
</dbReference>
<dbReference type="Gene3D" id="3.10.290.10">
    <property type="entry name" value="RNA-binding S4 domain"/>
    <property type="match status" value="1"/>
</dbReference>
<dbReference type="SUPFAM" id="SSF55120">
    <property type="entry name" value="Pseudouridine synthase"/>
    <property type="match status" value="1"/>
</dbReference>
<evidence type="ECO:0000313" key="8">
    <source>
        <dbReference type="Proteomes" id="UP000184032"/>
    </source>
</evidence>
<dbReference type="FunFam" id="3.10.290.10:FF:000003">
    <property type="entry name" value="Pseudouridine synthase"/>
    <property type="match status" value="1"/>
</dbReference>
<dbReference type="PROSITE" id="PS01149">
    <property type="entry name" value="PSI_RSU"/>
    <property type="match status" value="1"/>
</dbReference>
<dbReference type="GO" id="GO:0005829">
    <property type="term" value="C:cytosol"/>
    <property type="evidence" value="ECO:0007669"/>
    <property type="project" value="UniProtKB-ARBA"/>
</dbReference>
<dbReference type="GO" id="GO:0003723">
    <property type="term" value="F:RNA binding"/>
    <property type="evidence" value="ECO:0007669"/>
    <property type="project" value="UniProtKB-KW"/>
</dbReference>
<dbReference type="InterPro" id="IPR020094">
    <property type="entry name" value="TruA/RsuA/RluB/E/F_N"/>
</dbReference>
<keyword evidence="2 4" id="KW-0694">RNA-binding</keyword>
<evidence type="ECO:0000313" key="7">
    <source>
        <dbReference type="EMBL" id="SHG98003.1"/>
    </source>
</evidence>
<keyword evidence="8" id="KW-1185">Reference proteome</keyword>
<evidence type="ECO:0000256" key="3">
    <source>
        <dbReference type="ARBA" id="ARBA00023235"/>
    </source>
</evidence>
<dbReference type="InterPro" id="IPR042092">
    <property type="entry name" value="PsdUridine_s_RsuA/RluB/E/F_cat"/>
</dbReference>
<dbReference type="RefSeq" id="WP_073182945.1">
    <property type="nucleotide sequence ID" value="NZ_FQXI01000001.1"/>
</dbReference>
<dbReference type="PANTHER" id="PTHR47683:SF2">
    <property type="entry name" value="RNA-BINDING S4 DOMAIN-CONTAINING PROTEIN"/>
    <property type="match status" value="1"/>
</dbReference>
<protein>
    <recommendedName>
        <fullName evidence="5">Pseudouridine synthase</fullName>
        <ecNumber evidence="5">5.4.99.-</ecNumber>
    </recommendedName>
</protein>
<sequence length="235" mass="26862">MRLQKYMAHSGAASRRKSEEYILEGRVRVNDDVITELGYIVDEEKDKVYLDDKRLRVIKKHTYVLLNKPVGVVSTSSDEKNRKTVVDLIESGSRLYPIGRLDIDTTGLILLTDDGSITNKLTHPKNMIEKKYIATVEGTPNKIELDMLRKGVKVGAVKFAPAKVRILKKFDSDSILEVVIHEGKNHQVKLMFEKINHPVKKLKRVSIGELELGDLELGNYRYLSEEEVNYLKKIK</sequence>
<dbReference type="OrthoDB" id="9807213at2"/>
<dbReference type="Gene3D" id="3.30.70.1560">
    <property type="entry name" value="Alpha-L RNA-binding motif"/>
    <property type="match status" value="1"/>
</dbReference>
<name>A0A1M5P9T7_9FIRM</name>
<dbReference type="Pfam" id="PF00849">
    <property type="entry name" value="PseudoU_synth_2"/>
    <property type="match status" value="1"/>
</dbReference>
<evidence type="ECO:0000256" key="2">
    <source>
        <dbReference type="ARBA" id="ARBA00022884"/>
    </source>
</evidence>
<evidence type="ECO:0000256" key="4">
    <source>
        <dbReference type="PROSITE-ProRule" id="PRU00182"/>
    </source>
</evidence>
<dbReference type="CDD" id="cd02870">
    <property type="entry name" value="PseudoU_synth_RsuA_like"/>
    <property type="match status" value="1"/>
</dbReference>
<dbReference type="EC" id="5.4.99.-" evidence="5"/>
<dbReference type="PROSITE" id="PS50889">
    <property type="entry name" value="S4"/>
    <property type="match status" value="1"/>
</dbReference>
<dbReference type="PANTHER" id="PTHR47683">
    <property type="entry name" value="PSEUDOURIDINE SYNTHASE FAMILY PROTEIN-RELATED"/>
    <property type="match status" value="1"/>
</dbReference>
<dbReference type="CDD" id="cd00165">
    <property type="entry name" value="S4"/>
    <property type="match status" value="1"/>
</dbReference>
<dbReference type="AlphaFoldDB" id="A0A1M5P9T7"/>
<comment type="similarity">
    <text evidence="1 5">Belongs to the pseudouridine synthase RsuA family.</text>
</comment>
<dbReference type="InterPro" id="IPR020103">
    <property type="entry name" value="PsdUridine_synth_cat_dom_sf"/>
</dbReference>
<dbReference type="Gene3D" id="3.30.70.580">
    <property type="entry name" value="Pseudouridine synthase I, catalytic domain, N-terminal subdomain"/>
    <property type="match status" value="1"/>
</dbReference>
<dbReference type="SMART" id="SM00363">
    <property type="entry name" value="S4"/>
    <property type="match status" value="1"/>
</dbReference>
<dbReference type="InterPro" id="IPR036986">
    <property type="entry name" value="S4_RNA-bd_sf"/>
</dbReference>
<dbReference type="InterPro" id="IPR002942">
    <property type="entry name" value="S4_RNA-bd"/>
</dbReference>
<evidence type="ECO:0000256" key="5">
    <source>
        <dbReference type="RuleBase" id="RU003887"/>
    </source>
</evidence>
<feature type="domain" description="RNA-binding S4" evidence="6">
    <location>
        <begin position="1"/>
        <end position="63"/>
    </location>
</feature>
<dbReference type="Pfam" id="PF01479">
    <property type="entry name" value="S4"/>
    <property type="match status" value="1"/>
</dbReference>
<dbReference type="NCBIfam" id="TIGR00093">
    <property type="entry name" value="pseudouridine synthase"/>
    <property type="match status" value="1"/>
</dbReference>
<evidence type="ECO:0000259" key="6">
    <source>
        <dbReference type="SMART" id="SM00363"/>
    </source>
</evidence>
<dbReference type="STRING" id="1120995.SAMN02745245_00219"/>
<dbReference type="EMBL" id="FQXI01000001">
    <property type="protein sequence ID" value="SHG98003.1"/>
    <property type="molecule type" value="Genomic_DNA"/>
</dbReference>
<dbReference type="Proteomes" id="UP000184032">
    <property type="component" value="Unassembled WGS sequence"/>
</dbReference>
<evidence type="ECO:0000256" key="1">
    <source>
        <dbReference type="ARBA" id="ARBA00008348"/>
    </source>
</evidence>
<keyword evidence="3 5" id="KW-0413">Isomerase</keyword>
<dbReference type="GO" id="GO:0000455">
    <property type="term" value="P:enzyme-directed rRNA pseudouridine synthesis"/>
    <property type="evidence" value="ECO:0007669"/>
    <property type="project" value="UniProtKB-ARBA"/>
</dbReference>
<dbReference type="InterPro" id="IPR018496">
    <property type="entry name" value="PsdUridine_synth_RsuA/RluB_CS"/>
</dbReference>
<reference evidence="7 8" key="1">
    <citation type="submission" date="2016-11" db="EMBL/GenBank/DDBJ databases">
        <authorList>
            <person name="Jaros S."/>
            <person name="Januszkiewicz K."/>
            <person name="Wedrychowicz H."/>
        </authorList>
    </citation>
    <scope>NUCLEOTIDE SEQUENCE [LARGE SCALE GENOMIC DNA]</scope>
    <source>
        <strain evidence="7 8">DSM 21120</strain>
    </source>
</reference>
<accession>A0A1M5P9T7</accession>
<proteinExistence type="inferred from homology"/>
<gene>
    <name evidence="7" type="ORF">SAMN02745245_00219</name>
</gene>
<dbReference type="InterPro" id="IPR006145">
    <property type="entry name" value="PsdUridine_synth_RsuA/RluA"/>
</dbReference>
<dbReference type="SUPFAM" id="SSF55174">
    <property type="entry name" value="Alpha-L RNA-binding motif"/>
    <property type="match status" value="1"/>
</dbReference>
<dbReference type="FunFam" id="3.30.70.1560:FF:000001">
    <property type="entry name" value="Pseudouridine synthase"/>
    <property type="match status" value="1"/>
</dbReference>
<dbReference type="GO" id="GO:0120159">
    <property type="term" value="F:rRNA pseudouridine synthase activity"/>
    <property type="evidence" value="ECO:0007669"/>
    <property type="project" value="UniProtKB-ARBA"/>
</dbReference>
<organism evidence="7 8">
    <name type="scientific">Anaerosphaera aminiphila DSM 21120</name>
    <dbReference type="NCBI Taxonomy" id="1120995"/>
    <lineage>
        <taxon>Bacteria</taxon>
        <taxon>Bacillati</taxon>
        <taxon>Bacillota</taxon>
        <taxon>Tissierellia</taxon>
        <taxon>Tissierellales</taxon>
        <taxon>Peptoniphilaceae</taxon>
        <taxon>Anaerosphaera</taxon>
    </lineage>
</organism>